<evidence type="ECO:0000313" key="2">
    <source>
        <dbReference type="EMBL" id="SLN76416.1"/>
    </source>
</evidence>
<dbReference type="Gene3D" id="3.10.450.50">
    <property type="match status" value="1"/>
</dbReference>
<evidence type="ECO:0000259" key="1">
    <source>
        <dbReference type="Pfam" id="PF20409"/>
    </source>
</evidence>
<feature type="domain" description="SnoaL-like" evidence="1">
    <location>
        <begin position="26"/>
        <end position="125"/>
    </location>
</feature>
<gene>
    <name evidence="2" type="ORF">RUM8411_04406</name>
</gene>
<dbReference type="InterPro" id="IPR032710">
    <property type="entry name" value="NTF2-like_dom_sf"/>
</dbReference>
<dbReference type="SUPFAM" id="SSF54427">
    <property type="entry name" value="NTF2-like"/>
    <property type="match status" value="1"/>
</dbReference>
<dbReference type="Pfam" id="PF20409">
    <property type="entry name" value="SnoaL_5"/>
    <property type="match status" value="1"/>
</dbReference>
<evidence type="ECO:0000313" key="3">
    <source>
        <dbReference type="Proteomes" id="UP000193778"/>
    </source>
</evidence>
<sequence>MGAIMEELVEIGRTFVQAMRDRRGLANVDEMYAENAQSIEAVVPPVRQFRITKGRDAIKGKREDWLAAHEIIEFDVDGPYVHPPNRFSVRYKADVTQKETGQRIALSEIAVYSVADGKIVLEEFFMLPK</sequence>
<dbReference type="AlphaFoldDB" id="A0A1X7AD24"/>
<organism evidence="2 3">
    <name type="scientific">Ruegeria meonggei</name>
    <dbReference type="NCBI Taxonomy" id="1446476"/>
    <lineage>
        <taxon>Bacteria</taxon>
        <taxon>Pseudomonadati</taxon>
        <taxon>Pseudomonadota</taxon>
        <taxon>Alphaproteobacteria</taxon>
        <taxon>Rhodobacterales</taxon>
        <taxon>Roseobacteraceae</taxon>
        <taxon>Ruegeria</taxon>
    </lineage>
</organism>
<protein>
    <submittedName>
        <fullName evidence="2">SnoaL-like domain protein</fullName>
    </submittedName>
</protein>
<reference evidence="3" key="1">
    <citation type="submission" date="2017-03" db="EMBL/GenBank/DDBJ databases">
        <authorList>
            <person name="Rodrigo-Torres L."/>
            <person name="Arahal R.D."/>
            <person name="Lucena T."/>
        </authorList>
    </citation>
    <scope>NUCLEOTIDE SEQUENCE [LARGE SCALE GENOMIC DNA]</scope>
    <source>
        <strain evidence="3">CECT 8411</strain>
    </source>
</reference>
<dbReference type="Proteomes" id="UP000193778">
    <property type="component" value="Unassembled WGS sequence"/>
</dbReference>
<keyword evidence="3" id="KW-1185">Reference proteome</keyword>
<dbReference type="EMBL" id="FWFP01000018">
    <property type="protein sequence ID" value="SLN76416.1"/>
    <property type="molecule type" value="Genomic_DNA"/>
</dbReference>
<name>A0A1X7AD24_9RHOB</name>
<proteinExistence type="predicted"/>
<dbReference type="InterPro" id="IPR046860">
    <property type="entry name" value="SnoaL_5"/>
</dbReference>
<accession>A0A1X7AD24</accession>